<reference evidence="2 3" key="1">
    <citation type="submission" date="2019-10" db="EMBL/GenBank/DDBJ databases">
        <authorList>
            <person name="Palmer J.M."/>
        </authorList>
    </citation>
    <scope>NUCLEOTIDE SEQUENCE [LARGE SCALE GENOMIC DNA]</scope>
    <source>
        <strain evidence="2 3">TWF730</strain>
    </source>
</reference>
<dbReference type="Proteomes" id="UP001373714">
    <property type="component" value="Unassembled WGS sequence"/>
</dbReference>
<keyword evidence="3" id="KW-1185">Reference proteome</keyword>
<gene>
    <name evidence="2" type="ORF">TWF730_004541</name>
</gene>
<accession>A0AAV9U174</accession>
<evidence type="ECO:0000256" key="1">
    <source>
        <dbReference type="SAM" id="MobiDB-lite"/>
    </source>
</evidence>
<evidence type="ECO:0000313" key="2">
    <source>
        <dbReference type="EMBL" id="KAK6331459.1"/>
    </source>
</evidence>
<feature type="compositionally biased region" description="Low complexity" evidence="1">
    <location>
        <begin position="46"/>
        <end position="86"/>
    </location>
</feature>
<protein>
    <submittedName>
        <fullName evidence="2">Uncharacterized protein</fullName>
    </submittedName>
</protein>
<sequence length="152" mass="16910">MTFLQILELARSTLTESIWMAVAALYLLHCIRHGPCINPKAHNNQDSSSRARSSRGSARSTSSASSDSSTTSRSSKTSTDSDDSNISYISVSSTTISIVNHNTNPPSLTLQRYIATYDYQFEADLGRMQGMQFLDPVTEMYLRRAYPNQYHG</sequence>
<dbReference type="EMBL" id="JAVHNS010000018">
    <property type="protein sequence ID" value="KAK6331459.1"/>
    <property type="molecule type" value="Genomic_DNA"/>
</dbReference>
<proteinExistence type="predicted"/>
<evidence type="ECO:0000313" key="3">
    <source>
        <dbReference type="Proteomes" id="UP001373714"/>
    </source>
</evidence>
<organism evidence="2 3">
    <name type="scientific">Orbilia blumenaviensis</name>
    <dbReference type="NCBI Taxonomy" id="1796055"/>
    <lineage>
        <taxon>Eukaryota</taxon>
        <taxon>Fungi</taxon>
        <taxon>Dikarya</taxon>
        <taxon>Ascomycota</taxon>
        <taxon>Pezizomycotina</taxon>
        <taxon>Orbiliomycetes</taxon>
        <taxon>Orbiliales</taxon>
        <taxon>Orbiliaceae</taxon>
        <taxon>Orbilia</taxon>
    </lineage>
</organism>
<dbReference type="AlphaFoldDB" id="A0AAV9U174"/>
<name>A0AAV9U174_9PEZI</name>
<comment type="caution">
    <text evidence="2">The sequence shown here is derived from an EMBL/GenBank/DDBJ whole genome shotgun (WGS) entry which is preliminary data.</text>
</comment>
<feature type="region of interest" description="Disordered" evidence="1">
    <location>
        <begin position="38"/>
        <end position="86"/>
    </location>
</feature>